<evidence type="ECO:0000256" key="1">
    <source>
        <dbReference type="ARBA" id="ARBA00004123"/>
    </source>
</evidence>
<dbReference type="InterPro" id="IPR027500">
    <property type="entry name" value="Ribosomal_eS1_euk"/>
</dbReference>
<dbReference type="Pfam" id="PF01015">
    <property type="entry name" value="Ribosomal_S3Ae"/>
    <property type="match status" value="1"/>
</dbReference>
<keyword evidence="4" id="KW-0539">Nucleus</keyword>
<evidence type="ECO:0000259" key="9">
    <source>
        <dbReference type="Pfam" id="PF12031"/>
    </source>
</evidence>
<feature type="region of interest" description="Disordered" evidence="8">
    <location>
        <begin position="1"/>
        <end position="20"/>
    </location>
</feature>
<evidence type="ECO:0000256" key="4">
    <source>
        <dbReference type="ARBA" id="ARBA00023242"/>
    </source>
</evidence>
<dbReference type="SUPFAM" id="SSF48371">
    <property type="entry name" value="ARM repeat"/>
    <property type="match status" value="1"/>
</dbReference>
<dbReference type="GO" id="GO:0031491">
    <property type="term" value="F:nucleosome binding"/>
    <property type="evidence" value="ECO:0007669"/>
    <property type="project" value="TreeGrafter"/>
</dbReference>
<feature type="domain" description="SWI/SNF-like complex subunit BAF250 C-terminal" evidence="9">
    <location>
        <begin position="311"/>
        <end position="341"/>
    </location>
</feature>
<dbReference type="InterPro" id="IPR018281">
    <property type="entry name" value="Ribosomal_eS1_CS"/>
</dbReference>
<evidence type="ECO:0000256" key="5">
    <source>
        <dbReference type="ARBA" id="ARBA00023274"/>
    </source>
</evidence>
<reference evidence="10" key="1">
    <citation type="submission" date="2019-09" db="EMBL/GenBank/DDBJ databases">
        <title>Draft genome information of white flower Hibiscus syriacus.</title>
        <authorList>
            <person name="Kim Y.-M."/>
        </authorList>
    </citation>
    <scope>NUCLEOTIDE SEQUENCE [LARGE SCALE GENOMIC DNA]</scope>
    <source>
        <strain evidence="10">YM2019G1</strain>
    </source>
</reference>
<organism evidence="10 11">
    <name type="scientific">Hibiscus syriacus</name>
    <name type="common">Rose of Sharon</name>
    <dbReference type="NCBI Taxonomy" id="106335"/>
    <lineage>
        <taxon>Eukaryota</taxon>
        <taxon>Viridiplantae</taxon>
        <taxon>Streptophyta</taxon>
        <taxon>Embryophyta</taxon>
        <taxon>Tracheophyta</taxon>
        <taxon>Spermatophyta</taxon>
        <taxon>Magnoliopsida</taxon>
        <taxon>eudicotyledons</taxon>
        <taxon>Gunneridae</taxon>
        <taxon>Pentapetalae</taxon>
        <taxon>rosids</taxon>
        <taxon>malvids</taxon>
        <taxon>Malvales</taxon>
        <taxon>Malvaceae</taxon>
        <taxon>Malvoideae</taxon>
        <taxon>Hibiscus</taxon>
    </lineage>
</organism>
<evidence type="ECO:0000256" key="2">
    <source>
        <dbReference type="ARBA" id="ARBA00004496"/>
    </source>
</evidence>
<dbReference type="EMBL" id="VEPZ02001610">
    <property type="protein sequence ID" value="KAE8665595.1"/>
    <property type="molecule type" value="Genomic_DNA"/>
</dbReference>
<dbReference type="GO" id="GO:0006338">
    <property type="term" value="P:chromatin remodeling"/>
    <property type="evidence" value="ECO:0007669"/>
    <property type="project" value="InterPro"/>
</dbReference>
<comment type="similarity">
    <text evidence="6 7">Belongs to the eukaryotic ribosomal protein eS1 family.</text>
</comment>
<dbReference type="GO" id="GO:0045893">
    <property type="term" value="P:positive regulation of DNA-templated transcription"/>
    <property type="evidence" value="ECO:0007669"/>
    <property type="project" value="TreeGrafter"/>
</dbReference>
<evidence type="ECO:0000256" key="7">
    <source>
        <dbReference type="RuleBase" id="RU000668"/>
    </source>
</evidence>
<dbReference type="GO" id="GO:0035060">
    <property type="term" value="C:brahma complex"/>
    <property type="evidence" value="ECO:0007669"/>
    <property type="project" value="InterPro"/>
</dbReference>
<gene>
    <name evidence="10" type="ORF">F3Y22_tig00112536pilonHSYRG00027</name>
</gene>
<evidence type="ECO:0000256" key="3">
    <source>
        <dbReference type="ARBA" id="ARBA00022980"/>
    </source>
</evidence>
<dbReference type="Gene3D" id="1.25.10.10">
    <property type="entry name" value="Leucine-rich Repeat Variant"/>
    <property type="match status" value="1"/>
</dbReference>
<accession>A0A6A2XEE3</accession>
<dbReference type="Proteomes" id="UP000436088">
    <property type="component" value="Unassembled WGS sequence"/>
</dbReference>
<keyword evidence="6" id="KW-0963">Cytoplasm</keyword>
<comment type="caution">
    <text evidence="10">The sequence shown here is derived from an EMBL/GenBank/DDBJ whole genome shotgun (WGS) entry which is preliminary data.</text>
</comment>
<evidence type="ECO:0000256" key="8">
    <source>
        <dbReference type="SAM" id="MobiDB-lite"/>
    </source>
</evidence>
<dbReference type="InterPro" id="IPR021906">
    <property type="entry name" value="BAF250/Osa"/>
</dbReference>
<dbReference type="GO" id="GO:0016514">
    <property type="term" value="C:SWI/SNF complex"/>
    <property type="evidence" value="ECO:0007669"/>
    <property type="project" value="InterPro"/>
</dbReference>
<dbReference type="InterPro" id="IPR033388">
    <property type="entry name" value="BAF250_C"/>
</dbReference>
<dbReference type="GO" id="GO:0006412">
    <property type="term" value="P:translation"/>
    <property type="evidence" value="ECO:0007669"/>
    <property type="project" value="UniProtKB-UniRule"/>
</dbReference>
<dbReference type="GO" id="GO:0003735">
    <property type="term" value="F:structural constituent of ribosome"/>
    <property type="evidence" value="ECO:0007669"/>
    <property type="project" value="UniProtKB-UniRule"/>
</dbReference>
<feature type="compositionally biased region" description="Basic residues" evidence="8">
    <location>
        <begin position="1"/>
        <end position="18"/>
    </location>
</feature>
<dbReference type="AlphaFoldDB" id="A0A6A2XEE3"/>
<name>A0A6A2XEE3_HIBSY</name>
<dbReference type="Pfam" id="PF12031">
    <property type="entry name" value="BAF250_C"/>
    <property type="match status" value="1"/>
</dbReference>
<dbReference type="GO" id="GO:0006357">
    <property type="term" value="P:regulation of transcription by RNA polymerase II"/>
    <property type="evidence" value="ECO:0007669"/>
    <property type="project" value="TreeGrafter"/>
</dbReference>
<dbReference type="HAMAP" id="MF_03122">
    <property type="entry name" value="Ribosomal_eS1_euk"/>
    <property type="match status" value="1"/>
</dbReference>
<comment type="subunit">
    <text evidence="6">Component of the small ribosomal subunit. Mature ribosomes consist of a small (40S) and a large (60S) subunit. The 40S subunit contains about 33 different proteins and 1 molecule of RNA (18S). The 60S subunit contains about 49 different proteins and 3 molecules of RNA (25S, 5.8S and 5S).</text>
</comment>
<dbReference type="InterPro" id="IPR016024">
    <property type="entry name" value="ARM-type_fold"/>
</dbReference>
<protein>
    <recommendedName>
        <fullName evidence="6">Small ribosomal subunit protein eS1</fullName>
    </recommendedName>
</protein>
<dbReference type="GO" id="GO:0005654">
    <property type="term" value="C:nucleoplasm"/>
    <property type="evidence" value="ECO:0007669"/>
    <property type="project" value="TreeGrafter"/>
</dbReference>
<dbReference type="PANTHER" id="PTHR12656:SF5">
    <property type="entry name" value="TRITHORAX GROUP PROTEIN OSA"/>
    <property type="match status" value="1"/>
</dbReference>
<feature type="initiator methionine" description="Removed" evidence="6">
    <location>
        <position position="1"/>
    </location>
</feature>
<keyword evidence="11" id="KW-1185">Reference proteome</keyword>
<comment type="subcellular location">
    <subcellularLocation>
        <location evidence="2 6">Cytoplasm</location>
    </subcellularLocation>
    <subcellularLocation>
        <location evidence="1">Nucleus</location>
    </subcellularLocation>
</comment>
<keyword evidence="5 6" id="KW-0687">Ribonucleoprotein</keyword>
<dbReference type="InterPro" id="IPR001593">
    <property type="entry name" value="Ribosomal_eS1"/>
</dbReference>
<dbReference type="PANTHER" id="PTHR12656">
    <property type="entry name" value="BRG-1 ASSOCIATED FACTOR 250 BAF250"/>
    <property type="match status" value="1"/>
</dbReference>
<proteinExistence type="inferred from homology"/>
<keyword evidence="3 6" id="KW-0689">Ribosomal protein</keyword>
<sequence length="559" mass="61877">MAVGKNKRISKGKKGGKKKAADPFAKKDWYDIKAPSVFTNKNVGKTLVTRTQGTKIASEGLKHRVFEVSLADLQGGDEDHAYRKIRLRAEDVQGKNVLTNFWGMNFTTDKLRSLIRRKMRDIMTAQATSCDLKGLVQKFIPEMIGKEIEKATSSIYPLQNVFIRKVKILKAPKFDIGKLMEVHGDYSEDVGVKLERPADETMAEATPEHTAEERRPFGSTAASIASASAADSAAPSTLLVLPSKSTTPSLKDDIRKDACLAKVPGLLDALLEIVGFGNEYEALDRIPCCRSLGSSAAEIPGQKNTKKQQCAVVASNIIRNFSFMPENEIAMAQHRHCLETVFQCIEDHIIEDEELVTNAIETIVNLAPLLDLQIFSSPKPSYIKITEKTAVQAIMGMLGSPVKAWHCAASEFLGRMIINPDNEPLLLPFVPQMYKRLVDILSLQAFDAQAAAIGALYNLVDVNMDCRLKLASERWAVDRILKVIKTPHPVPEVCRKAAMIIEHLASDPQNRTLLLAYENSFAEILFSDGRHSDTFARILFELTSKPNNKVAAVRGIWGM</sequence>
<evidence type="ECO:0000313" key="10">
    <source>
        <dbReference type="EMBL" id="KAE8665595.1"/>
    </source>
</evidence>
<dbReference type="PROSITE" id="PS01191">
    <property type="entry name" value="RIBOSOMAL_S3AE"/>
    <property type="match status" value="1"/>
</dbReference>
<dbReference type="InterPro" id="IPR011989">
    <property type="entry name" value="ARM-like"/>
</dbReference>
<evidence type="ECO:0000256" key="6">
    <source>
        <dbReference type="HAMAP-Rule" id="MF_03122"/>
    </source>
</evidence>
<dbReference type="SMART" id="SM01397">
    <property type="entry name" value="Ribosomal_S3Ae"/>
    <property type="match status" value="1"/>
</dbReference>
<evidence type="ECO:0000313" key="11">
    <source>
        <dbReference type="Proteomes" id="UP000436088"/>
    </source>
</evidence>
<dbReference type="GO" id="GO:0022627">
    <property type="term" value="C:cytosolic small ribosomal subunit"/>
    <property type="evidence" value="ECO:0007669"/>
    <property type="project" value="UniProtKB-UniRule"/>
</dbReference>